<evidence type="ECO:0000313" key="1">
    <source>
        <dbReference type="EMBL" id="KAF9626711.1"/>
    </source>
</evidence>
<dbReference type="Proteomes" id="UP000631114">
    <property type="component" value="Unassembled WGS sequence"/>
</dbReference>
<name>A0A835MK75_9MAGN</name>
<dbReference type="EMBL" id="JADFTS010000001">
    <property type="protein sequence ID" value="KAF9626711.1"/>
    <property type="molecule type" value="Genomic_DNA"/>
</dbReference>
<evidence type="ECO:0008006" key="3">
    <source>
        <dbReference type="Google" id="ProtNLM"/>
    </source>
</evidence>
<dbReference type="PANTHER" id="PTHR31973:SF195">
    <property type="entry name" value="MUDR FAMILY TRANSPOSASE"/>
    <property type="match status" value="1"/>
</dbReference>
<dbReference type="OrthoDB" id="683469at2759"/>
<sequence>MDSVSDTLSILVRTIICYFKKEYGLTVKKHVAYIGKQLALKELYGKEGISYHQLVWYTEELTRRHPRNCVDQINKETCKFERVFIAVEACIHGFKYCRPMVYLDGTFLGTKYKGCLMVATVKNGDQGKHLLF</sequence>
<protein>
    <recommendedName>
        <fullName evidence="3">Transposase</fullName>
    </recommendedName>
</protein>
<proteinExistence type="predicted"/>
<dbReference type="PANTHER" id="PTHR31973">
    <property type="entry name" value="POLYPROTEIN, PUTATIVE-RELATED"/>
    <property type="match status" value="1"/>
</dbReference>
<keyword evidence="2" id="KW-1185">Reference proteome</keyword>
<reference evidence="1 2" key="1">
    <citation type="submission" date="2020-10" db="EMBL/GenBank/DDBJ databases">
        <title>The Coptis chinensis genome and diversification of protoberbering-type alkaloids.</title>
        <authorList>
            <person name="Wang B."/>
            <person name="Shu S."/>
            <person name="Song C."/>
            <person name="Liu Y."/>
        </authorList>
    </citation>
    <scope>NUCLEOTIDE SEQUENCE [LARGE SCALE GENOMIC DNA]</scope>
    <source>
        <strain evidence="1">HL-2020</strain>
        <tissue evidence="1">Leaf</tissue>
    </source>
</reference>
<gene>
    <name evidence="1" type="ORF">IFM89_038885</name>
</gene>
<evidence type="ECO:0000313" key="2">
    <source>
        <dbReference type="Proteomes" id="UP000631114"/>
    </source>
</evidence>
<accession>A0A835MK75</accession>
<dbReference type="AlphaFoldDB" id="A0A835MK75"/>
<organism evidence="1 2">
    <name type="scientific">Coptis chinensis</name>
    <dbReference type="NCBI Taxonomy" id="261450"/>
    <lineage>
        <taxon>Eukaryota</taxon>
        <taxon>Viridiplantae</taxon>
        <taxon>Streptophyta</taxon>
        <taxon>Embryophyta</taxon>
        <taxon>Tracheophyta</taxon>
        <taxon>Spermatophyta</taxon>
        <taxon>Magnoliopsida</taxon>
        <taxon>Ranunculales</taxon>
        <taxon>Ranunculaceae</taxon>
        <taxon>Coptidoideae</taxon>
        <taxon>Coptis</taxon>
    </lineage>
</organism>
<comment type="caution">
    <text evidence="1">The sequence shown here is derived from an EMBL/GenBank/DDBJ whole genome shotgun (WGS) entry which is preliminary data.</text>
</comment>